<evidence type="ECO:0000313" key="3">
    <source>
        <dbReference type="Proteomes" id="UP001628124"/>
    </source>
</evidence>
<dbReference type="PROSITE" id="PS50994">
    <property type="entry name" value="INTEGRASE"/>
    <property type="match status" value="1"/>
</dbReference>
<accession>A0ABP9TYK9</accession>
<dbReference type="PANTHER" id="PTHR46889:SF4">
    <property type="entry name" value="TRANSPOSASE INSO FOR INSERTION SEQUENCE ELEMENT IS911B-RELATED"/>
    <property type="match status" value="1"/>
</dbReference>
<dbReference type="RefSeq" id="WP_412708681.1">
    <property type="nucleotide sequence ID" value="NZ_BAABMM010000045.1"/>
</dbReference>
<evidence type="ECO:0000313" key="2">
    <source>
        <dbReference type="EMBL" id="GAA5253088.1"/>
    </source>
</evidence>
<dbReference type="InterPro" id="IPR036397">
    <property type="entry name" value="RNaseH_sf"/>
</dbReference>
<evidence type="ECO:0000259" key="1">
    <source>
        <dbReference type="PROSITE" id="PS50994"/>
    </source>
</evidence>
<dbReference type="Proteomes" id="UP001628124">
    <property type="component" value="Unassembled WGS sequence"/>
</dbReference>
<dbReference type="InterPro" id="IPR001584">
    <property type="entry name" value="Integrase_cat-core"/>
</dbReference>
<dbReference type="EMBL" id="BAABMM010000045">
    <property type="protein sequence ID" value="GAA5253088.1"/>
    <property type="molecule type" value="Genomic_DNA"/>
</dbReference>
<dbReference type="InterPro" id="IPR050900">
    <property type="entry name" value="Transposase_IS3/IS150/IS904"/>
</dbReference>
<dbReference type="Gene3D" id="3.30.420.10">
    <property type="entry name" value="Ribonuclease H-like superfamily/Ribonuclease H"/>
    <property type="match status" value="1"/>
</dbReference>
<dbReference type="Pfam" id="PF13333">
    <property type="entry name" value="rve_2"/>
    <property type="match status" value="1"/>
</dbReference>
<feature type="domain" description="Integrase catalytic" evidence="1">
    <location>
        <begin position="1"/>
        <end position="124"/>
    </location>
</feature>
<dbReference type="InterPro" id="IPR012337">
    <property type="entry name" value="RNaseH-like_sf"/>
</dbReference>
<protein>
    <recommendedName>
        <fullName evidence="1">Integrase catalytic domain-containing protein</fullName>
    </recommendedName>
</protein>
<proteinExistence type="predicted"/>
<gene>
    <name evidence="2" type="ORF">KNCP2_13770</name>
</gene>
<organism evidence="2 3">
    <name type="scientific">Candidatus Rickettsia kedanie</name>
    <dbReference type="NCBI Taxonomy" id="3115352"/>
    <lineage>
        <taxon>Bacteria</taxon>
        <taxon>Pseudomonadati</taxon>
        <taxon>Pseudomonadota</taxon>
        <taxon>Alphaproteobacteria</taxon>
        <taxon>Rickettsiales</taxon>
        <taxon>Rickettsiaceae</taxon>
        <taxon>Rickettsieae</taxon>
        <taxon>Rickettsia</taxon>
        <taxon>spotted fever group</taxon>
    </lineage>
</organism>
<dbReference type="Pfam" id="PF00665">
    <property type="entry name" value="rve"/>
    <property type="match status" value="1"/>
</dbReference>
<sequence>MGKSLHSQLVTDALTMAIFRRKLPKGVIIYSDRGVQYCSDPYLKLLDKYKLLPSMSAKGNCYDNAAMESFFYTLKVELIHDMSYNTRELAKSSIVEYIECYYNRKRRHSSIGYQIPVDFDQNLILVT</sequence>
<dbReference type="SUPFAM" id="SSF53098">
    <property type="entry name" value="Ribonuclease H-like"/>
    <property type="match status" value="1"/>
</dbReference>
<comment type="caution">
    <text evidence="2">The sequence shown here is derived from an EMBL/GenBank/DDBJ whole genome shotgun (WGS) entry which is preliminary data.</text>
</comment>
<name>A0ABP9TYK9_9RICK</name>
<keyword evidence="3" id="KW-1185">Reference proteome</keyword>
<reference evidence="2 3" key="1">
    <citation type="journal article" date="2024" name="Microbiol. Immunol.">
        <title>Discovery of a novel spotted fever group Rickettsia, 'Candidatus Rickettsia kedanie,' in unfed larval chigger mites, Leptotrombidium scutellare.</title>
        <authorList>
            <person name="Ogawa M."/>
            <person name="Matsutani M."/>
            <person name="Katayama T."/>
            <person name="Takada N."/>
            <person name="Noda S."/>
            <person name="Takahashi M."/>
            <person name="Kageyama D."/>
            <person name="Hanaoka N."/>
            <person name="Ebihara H."/>
        </authorList>
    </citation>
    <scope>NUCLEOTIDE SEQUENCE [LARGE SCALE GENOMIC DNA]</scope>
    <source>
        <strain evidence="2 3">KNCP2-13</strain>
    </source>
</reference>
<dbReference type="PANTHER" id="PTHR46889">
    <property type="entry name" value="TRANSPOSASE INSF FOR INSERTION SEQUENCE IS3B-RELATED"/>
    <property type="match status" value="1"/>
</dbReference>